<evidence type="ECO:0000313" key="1">
    <source>
        <dbReference type="EMBL" id="SJZ34036.1"/>
    </source>
</evidence>
<name>A0A1T4JV47_9LACT</name>
<protein>
    <submittedName>
        <fullName evidence="1">Uncharacterized beta-barrel protein YwiB, DUF1934 family</fullName>
    </submittedName>
</protein>
<evidence type="ECO:0000313" key="2">
    <source>
        <dbReference type="Proteomes" id="UP000189941"/>
    </source>
</evidence>
<dbReference type="InterPro" id="IPR012674">
    <property type="entry name" value="Calycin"/>
</dbReference>
<accession>A0A1T4JV47</accession>
<sequence length="131" mass="15606">MKRESVTVKVTQKIMDSTTKRIEKWRHQTQGEYYQLNSFEKITYEDQQGQVVHVKWFPNNENLEISYGSTRLLFNKEEPTQLVYSTPQGLMVFDVLTHRISIADNKISVDYQLLNENKPIGDYDFRLIYHQ</sequence>
<keyword evidence="2" id="KW-1185">Reference proteome</keyword>
<dbReference type="RefSeq" id="WP_078755263.1">
    <property type="nucleotide sequence ID" value="NZ_FUWO01000002.1"/>
</dbReference>
<reference evidence="2" key="1">
    <citation type="submission" date="2017-02" db="EMBL/GenBank/DDBJ databases">
        <authorList>
            <person name="Varghese N."/>
            <person name="Submissions S."/>
        </authorList>
    </citation>
    <scope>NUCLEOTIDE SEQUENCE [LARGE SCALE GENOMIC DNA]</scope>
    <source>
        <strain evidence="2">DSM 15739</strain>
    </source>
</reference>
<dbReference type="STRING" id="1121925.SAMN02746011_00417"/>
<dbReference type="OrthoDB" id="2139489at2"/>
<dbReference type="Proteomes" id="UP000189941">
    <property type="component" value="Unassembled WGS sequence"/>
</dbReference>
<dbReference type="Pfam" id="PF09148">
    <property type="entry name" value="DUF1934"/>
    <property type="match status" value="1"/>
</dbReference>
<dbReference type="AlphaFoldDB" id="A0A1T4JV47"/>
<proteinExistence type="predicted"/>
<dbReference type="InterPro" id="IPR015231">
    <property type="entry name" value="DUF1934"/>
</dbReference>
<dbReference type="EMBL" id="FUWO01000002">
    <property type="protein sequence ID" value="SJZ34036.1"/>
    <property type="molecule type" value="Genomic_DNA"/>
</dbReference>
<dbReference type="Gene3D" id="2.40.128.20">
    <property type="match status" value="1"/>
</dbReference>
<gene>
    <name evidence="1" type="ORF">SAMN02746011_00417</name>
</gene>
<organism evidence="1 2">
    <name type="scientific">Globicatella sulfidifaciens DSM 15739</name>
    <dbReference type="NCBI Taxonomy" id="1121925"/>
    <lineage>
        <taxon>Bacteria</taxon>
        <taxon>Bacillati</taxon>
        <taxon>Bacillota</taxon>
        <taxon>Bacilli</taxon>
        <taxon>Lactobacillales</taxon>
        <taxon>Aerococcaceae</taxon>
        <taxon>Globicatella</taxon>
    </lineage>
</organism>
<dbReference type="SUPFAM" id="SSF50814">
    <property type="entry name" value="Lipocalins"/>
    <property type="match status" value="1"/>
</dbReference>